<feature type="region of interest" description="Disordered" evidence="1">
    <location>
        <begin position="165"/>
        <end position="190"/>
    </location>
</feature>
<accession>A0A8K0N5C0</accession>
<evidence type="ECO:0000313" key="3">
    <source>
        <dbReference type="Proteomes" id="UP000797356"/>
    </source>
</evidence>
<feature type="compositionally biased region" description="Basic and acidic residues" evidence="1">
    <location>
        <begin position="17"/>
        <end position="28"/>
    </location>
</feature>
<dbReference type="AlphaFoldDB" id="A0A8K0N5C0"/>
<dbReference type="OrthoDB" id="1932454at2759"/>
<name>A0A8K0N5C0_COCNU</name>
<proteinExistence type="predicted"/>
<comment type="caution">
    <text evidence="2">The sequence shown here is derived from an EMBL/GenBank/DDBJ whole genome shotgun (WGS) entry which is preliminary data.</text>
</comment>
<sequence length="226" mass="24777">MAENGNSSPAAATVAVAEKKVEDKRSWADEEETAPPPPPTATSISSSGVEAETAELKKIEELTISEEKETSSRLVDPDKSEIKAFLEVTCMCSGKVRRFADGTEAGFALHLINRKLGIGFPAALYIEAVKEGEEPVSFGPNAVLVNYGKDWKLQTVTNEGYEEATQMQQQTSKSFPEKMKSSDLRSRKKTDSDIRPAINFQYIGKILVAFAFIFLLGEHKPTTELV</sequence>
<dbReference type="PANTHER" id="PTHR36396">
    <property type="entry name" value="MALTASE-GLUCOAMYLASE, INTESTINAL PROTEIN"/>
    <property type="match status" value="1"/>
</dbReference>
<keyword evidence="3" id="KW-1185">Reference proteome</keyword>
<protein>
    <submittedName>
        <fullName evidence="2">Uncharacterized protein</fullName>
    </submittedName>
</protein>
<dbReference type="PANTHER" id="PTHR36396:SF1">
    <property type="entry name" value="MALTASE-GLUCOAMYLASE, INTESTINAL PROTEIN"/>
    <property type="match status" value="1"/>
</dbReference>
<reference evidence="2" key="1">
    <citation type="journal article" date="2017" name="Gigascience">
        <title>The genome draft of coconut (Cocos nucifera).</title>
        <authorList>
            <person name="Xiao Y."/>
            <person name="Xu P."/>
            <person name="Fan H."/>
            <person name="Baudouin L."/>
            <person name="Xia W."/>
            <person name="Bocs S."/>
            <person name="Xu J."/>
            <person name="Li Q."/>
            <person name="Guo A."/>
            <person name="Zhou L."/>
            <person name="Li J."/>
            <person name="Wu Y."/>
            <person name="Ma Z."/>
            <person name="Armero A."/>
            <person name="Issali A.E."/>
            <person name="Liu N."/>
            <person name="Peng M."/>
            <person name="Yang Y."/>
        </authorList>
    </citation>
    <scope>NUCLEOTIDE SEQUENCE</scope>
    <source>
        <tissue evidence="2">Spear leaf of Hainan Tall coconut</tissue>
    </source>
</reference>
<dbReference type="EMBL" id="CM017879">
    <property type="protein sequence ID" value="KAG1358708.1"/>
    <property type="molecule type" value="Genomic_DNA"/>
</dbReference>
<dbReference type="Proteomes" id="UP000797356">
    <property type="component" value="Chromosome 8"/>
</dbReference>
<evidence type="ECO:0000256" key="1">
    <source>
        <dbReference type="SAM" id="MobiDB-lite"/>
    </source>
</evidence>
<reference evidence="2" key="2">
    <citation type="submission" date="2019-07" db="EMBL/GenBank/DDBJ databases">
        <authorList>
            <person name="Yang Y."/>
            <person name="Bocs S."/>
            <person name="Baudouin L."/>
        </authorList>
    </citation>
    <scope>NUCLEOTIDE SEQUENCE</scope>
    <source>
        <tissue evidence="2">Spear leaf of Hainan Tall coconut</tissue>
    </source>
</reference>
<feature type="compositionally biased region" description="Basic and acidic residues" evidence="1">
    <location>
        <begin position="175"/>
        <end position="190"/>
    </location>
</feature>
<gene>
    <name evidence="2" type="ORF">COCNU_08G001540</name>
</gene>
<evidence type="ECO:0000313" key="2">
    <source>
        <dbReference type="EMBL" id="KAG1358708.1"/>
    </source>
</evidence>
<feature type="compositionally biased region" description="Polar residues" evidence="1">
    <location>
        <begin position="165"/>
        <end position="174"/>
    </location>
</feature>
<feature type="region of interest" description="Disordered" evidence="1">
    <location>
        <begin position="1"/>
        <end position="52"/>
    </location>
</feature>
<organism evidence="2 3">
    <name type="scientific">Cocos nucifera</name>
    <name type="common">Coconut palm</name>
    <dbReference type="NCBI Taxonomy" id="13894"/>
    <lineage>
        <taxon>Eukaryota</taxon>
        <taxon>Viridiplantae</taxon>
        <taxon>Streptophyta</taxon>
        <taxon>Embryophyta</taxon>
        <taxon>Tracheophyta</taxon>
        <taxon>Spermatophyta</taxon>
        <taxon>Magnoliopsida</taxon>
        <taxon>Liliopsida</taxon>
        <taxon>Arecaceae</taxon>
        <taxon>Arecoideae</taxon>
        <taxon>Cocoseae</taxon>
        <taxon>Attaleinae</taxon>
        <taxon>Cocos</taxon>
    </lineage>
</organism>